<accession>A0A5C3P8A8</accession>
<evidence type="ECO:0000313" key="2">
    <source>
        <dbReference type="EMBL" id="TFK85139.1"/>
    </source>
</evidence>
<dbReference type="InParanoid" id="A0A5C3P8A8"/>
<dbReference type="AlphaFoldDB" id="A0A5C3P8A8"/>
<protein>
    <submittedName>
        <fullName evidence="2">Uncharacterized protein</fullName>
    </submittedName>
</protein>
<name>A0A5C3P8A8_9APHY</name>
<reference evidence="2 3" key="1">
    <citation type="journal article" date="2019" name="Nat. Ecol. Evol.">
        <title>Megaphylogeny resolves global patterns of mushroom evolution.</title>
        <authorList>
            <person name="Varga T."/>
            <person name="Krizsan K."/>
            <person name="Foldi C."/>
            <person name="Dima B."/>
            <person name="Sanchez-Garcia M."/>
            <person name="Sanchez-Ramirez S."/>
            <person name="Szollosi G.J."/>
            <person name="Szarkandi J.G."/>
            <person name="Papp V."/>
            <person name="Albert L."/>
            <person name="Andreopoulos W."/>
            <person name="Angelini C."/>
            <person name="Antonin V."/>
            <person name="Barry K.W."/>
            <person name="Bougher N.L."/>
            <person name="Buchanan P."/>
            <person name="Buyck B."/>
            <person name="Bense V."/>
            <person name="Catcheside P."/>
            <person name="Chovatia M."/>
            <person name="Cooper J."/>
            <person name="Damon W."/>
            <person name="Desjardin D."/>
            <person name="Finy P."/>
            <person name="Geml J."/>
            <person name="Haridas S."/>
            <person name="Hughes K."/>
            <person name="Justo A."/>
            <person name="Karasinski D."/>
            <person name="Kautmanova I."/>
            <person name="Kiss B."/>
            <person name="Kocsube S."/>
            <person name="Kotiranta H."/>
            <person name="LaButti K.M."/>
            <person name="Lechner B.E."/>
            <person name="Liimatainen K."/>
            <person name="Lipzen A."/>
            <person name="Lukacs Z."/>
            <person name="Mihaltcheva S."/>
            <person name="Morgado L.N."/>
            <person name="Niskanen T."/>
            <person name="Noordeloos M.E."/>
            <person name="Ohm R.A."/>
            <person name="Ortiz-Santana B."/>
            <person name="Ovrebo C."/>
            <person name="Racz N."/>
            <person name="Riley R."/>
            <person name="Savchenko A."/>
            <person name="Shiryaev A."/>
            <person name="Soop K."/>
            <person name="Spirin V."/>
            <person name="Szebenyi C."/>
            <person name="Tomsovsky M."/>
            <person name="Tulloss R.E."/>
            <person name="Uehling J."/>
            <person name="Grigoriev I.V."/>
            <person name="Vagvolgyi C."/>
            <person name="Papp T."/>
            <person name="Martin F.M."/>
            <person name="Miettinen O."/>
            <person name="Hibbett D.S."/>
            <person name="Nagy L.G."/>
        </authorList>
    </citation>
    <scope>NUCLEOTIDE SEQUENCE [LARGE SCALE GENOMIC DNA]</scope>
    <source>
        <strain evidence="2 3">HHB13444</strain>
    </source>
</reference>
<feature type="coiled-coil region" evidence="1">
    <location>
        <begin position="48"/>
        <end position="85"/>
    </location>
</feature>
<proteinExistence type="predicted"/>
<dbReference type="Proteomes" id="UP000308197">
    <property type="component" value="Unassembled WGS sequence"/>
</dbReference>
<dbReference type="EMBL" id="ML211271">
    <property type="protein sequence ID" value="TFK85139.1"/>
    <property type="molecule type" value="Genomic_DNA"/>
</dbReference>
<keyword evidence="3" id="KW-1185">Reference proteome</keyword>
<sequence length="182" mass="19320">MSIITIPYSPLLSAILTAADVFCISVDMAIQRLGLPDADEVGMTLENAASLEKSIREIRQSVDEIKRIKGHLEAAKAKLEEAQRRPIAAHLAGILYKVHLAKDAVEGALSPSCDRCACPHAAVPIRDVVASLQNTVEALGEPEMVVGPLASLSEDHAVCMVVDRALAVLRPLAPALEQAGSE</sequence>
<evidence type="ECO:0000256" key="1">
    <source>
        <dbReference type="SAM" id="Coils"/>
    </source>
</evidence>
<keyword evidence="1" id="KW-0175">Coiled coil</keyword>
<evidence type="ECO:0000313" key="3">
    <source>
        <dbReference type="Proteomes" id="UP000308197"/>
    </source>
</evidence>
<gene>
    <name evidence="2" type="ORF">K466DRAFT_200073</name>
</gene>
<organism evidence="2 3">
    <name type="scientific">Polyporus arcularius HHB13444</name>
    <dbReference type="NCBI Taxonomy" id="1314778"/>
    <lineage>
        <taxon>Eukaryota</taxon>
        <taxon>Fungi</taxon>
        <taxon>Dikarya</taxon>
        <taxon>Basidiomycota</taxon>
        <taxon>Agaricomycotina</taxon>
        <taxon>Agaricomycetes</taxon>
        <taxon>Polyporales</taxon>
        <taxon>Polyporaceae</taxon>
        <taxon>Polyporus</taxon>
    </lineage>
</organism>